<dbReference type="EMBL" id="BPQB01000026">
    <property type="protein sequence ID" value="GJE92333.1"/>
    <property type="molecule type" value="Genomic_DNA"/>
</dbReference>
<evidence type="ECO:0000256" key="1">
    <source>
        <dbReference type="SAM" id="SignalP"/>
    </source>
</evidence>
<evidence type="ECO:0000313" key="2">
    <source>
        <dbReference type="EMBL" id="GJE92333.1"/>
    </source>
</evidence>
<protein>
    <submittedName>
        <fullName evidence="2">Glycoside hydrolase family 71 protein</fullName>
    </submittedName>
</protein>
<keyword evidence="3" id="KW-1185">Reference proteome</keyword>
<keyword evidence="2" id="KW-0378">Hydrolase</keyword>
<feature type="chain" id="PRO_5040462494" evidence="1">
    <location>
        <begin position="21"/>
        <end position="478"/>
    </location>
</feature>
<keyword evidence="1" id="KW-0732">Signal</keyword>
<proteinExistence type="predicted"/>
<dbReference type="Pfam" id="PF03659">
    <property type="entry name" value="Glyco_hydro_71"/>
    <property type="match status" value="1"/>
</dbReference>
<feature type="signal peptide" evidence="1">
    <location>
        <begin position="1"/>
        <end position="20"/>
    </location>
</feature>
<comment type="caution">
    <text evidence="2">The sequence shown here is derived from an EMBL/GenBank/DDBJ whole genome shotgun (WGS) entry which is preliminary data.</text>
</comment>
<dbReference type="Gene3D" id="3.20.20.80">
    <property type="entry name" value="Glycosidases"/>
    <property type="match status" value="1"/>
</dbReference>
<dbReference type="InterPro" id="IPR005197">
    <property type="entry name" value="Glyco_hydro_71"/>
</dbReference>
<dbReference type="GO" id="GO:0051118">
    <property type="term" value="F:glucan endo-1,3-alpha-glucosidase activity"/>
    <property type="evidence" value="ECO:0007669"/>
    <property type="project" value="InterPro"/>
</dbReference>
<reference evidence="2 3" key="1">
    <citation type="submission" date="2021-08" db="EMBL/GenBank/DDBJ databases">
        <title>Draft Genome Sequence of Phanerochaete sordida strain YK-624.</title>
        <authorList>
            <person name="Mori T."/>
            <person name="Dohra H."/>
            <person name="Suzuki T."/>
            <person name="Kawagishi H."/>
            <person name="Hirai H."/>
        </authorList>
    </citation>
    <scope>NUCLEOTIDE SEQUENCE [LARGE SCALE GENOMIC DNA]</scope>
    <source>
        <strain evidence="2 3">YK-624</strain>
    </source>
</reference>
<gene>
    <name evidence="2" type="ORF">PsYK624_084870</name>
</gene>
<dbReference type="AlphaFoldDB" id="A0A9P3GCG0"/>
<sequence>MRLSPFIWATLLQLGSGVQAAAVERHDISTIQAVLLPPEAAALQPVIDINIVASTNPPTAALAAPQAASTKLVFAHHIVGNTINYTQESWAYDIALASSKGIDAFALNIGPAGWEQGQVDNAFAAAQSLNTNFKLFLSFDMSVIPCTSASDSSVTQQVILNYASHPNQLVYDGKVFVSTFAGEACTFGTPSSQQGWYNTVKNGLNTYFVPSFFVDPATFKSYAALDGAFGWNSGWPMDDTDITFGPDQLYISDLSGRSYMAAVSPWFFTHYGVDTYNKNMIYRADDWLLAKRWEELIAYRDVVDFVEINTWNDFGESHYVGPIEGMQPNSQAWVNGFEHTGWLDLIAYYASAFKTGYYPAITQDRTFLWARLFPAAAVATNDPVGKPTNWEWTEDYLWAIVQLTAPATVTLSCGPNSSTRYVAAGTIKLKLPLTTDCAVSSTITRDSVRTTFTPQGMIFNTAPETYNFNAFVAASPMV</sequence>
<dbReference type="CDD" id="cd11577">
    <property type="entry name" value="GH71"/>
    <property type="match status" value="1"/>
</dbReference>
<dbReference type="OrthoDB" id="3257981at2759"/>
<evidence type="ECO:0000313" key="3">
    <source>
        <dbReference type="Proteomes" id="UP000703269"/>
    </source>
</evidence>
<name>A0A9P3GCG0_9APHY</name>
<dbReference type="Proteomes" id="UP000703269">
    <property type="component" value="Unassembled WGS sequence"/>
</dbReference>
<organism evidence="2 3">
    <name type="scientific">Phanerochaete sordida</name>
    <dbReference type="NCBI Taxonomy" id="48140"/>
    <lineage>
        <taxon>Eukaryota</taxon>
        <taxon>Fungi</taxon>
        <taxon>Dikarya</taxon>
        <taxon>Basidiomycota</taxon>
        <taxon>Agaricomycotina</taxon>
        <taxon>Agaricomycetes</taxon>
        <taxon>Polyporales</taxon>
        <taxon>Phanerochaetaceae</taxon>
        <taxon>Phanerochaete</taxon>
    </lineage>
</organism>
<accession>A0A9P3GCG0</accession>